<gene>
    <name evidence="14" type="ORF">VZT92_011462</name>
</gene>
<dbReference type="GO" id="GO:0006508">
    <property type="term" value="P:proteolysis"/>
    <property type="evidence" value="ECO:0007669"/>
    <property type="project" value="UniProtKB-KW"/>
</dbReference>
<evidence type="ECO:0000256" key="5">
    <source>
        <dbReference type="ARBA" id="ARBA00022590"/>
    </source>
</evidence>
<dbReference type="Proteomes" id="UP001488805">
    <property type="component" value="Unassembled WGS sequence"/>
</dbReference>
<feature type="domain" description="FIIND" evidence="13">
    <location>
        <begin position="332"/>
        <end position="606"/>
    </location>
</feature>
<evidence type="ECO:0000256" key="3">
    <source>
        <dbReference type="ARBA" id="ARBA00004193"/>
    </source>
</evidence>
<evidence type="ECO:0000256" key="6">
    <source>
        <dbReference type="ARBA" id="ARBA00022614"/>
    </source>
</evidence>
<dbReference type="InterPro" id="IPR011029">
    <property type="entry name" value="DEATH-like_dom_sf"/>
</dbReference>
<evidence type="ECO:0000313" key="14">
    <source>
        <dbReference type="EMBL" id="KAK9529916.1"/>
    </source>
</evidence>
<dbReference type="SUPFAM" id="SSF52047">
    <property type="entry name" value="RNI-like"/>
    <property type="match status" value="1"/>
</dbReference>
<dbReference type="Pfam" id="PF23679">
    <property type="entry name" value="UPA-FIIND"/>
    <property type="match status" value="1"/>
</dbReference>
<dbReference type="Gene3D" id="3.80.10.10">
    <property type="entry name" value="Ribonuclease Inhibitor"/>
    <property type="match status" value="1"/>
</dbReference>
<keyword evidence="9" id="KW-1271">Inflammasome</keyword>
<dbReference type="InterPro" id="IPR001611">
    <property type="entry name" value="Leu-rich_rpt"/>
</dbReference>
<dbReference type="GO" id="GO:0016323">
    <property type="term" value="C:basolateral plasma membrane"/>
    <property type="evidence" value="ECO:0007669"/>
    <property type="project" value="UniProtKB-SubCell"/>
</dbReference>
<evidence type="ECO:0000259" key="13">
    <source>
        <dbReference type="PROSITE" id="PS51830"/>
    </source>
</evidence>
<dbReference type="SMART" id="SM01288">
    <property type="entry name" value="FISNA"/>
    <property type="match status" value="1"/>
</dbReference>
<dbReference type="GO" id="GO:0061702">
    <property type="term" value="C:canonical inflammasome complex"/>
    <property type="evidence" value="ECO:0007669"/>
    <property type="project" value="UniProtKB-SubCell"/>
</dbReference>
<dbReference type="AlphaFoldDB" id="A0AAW1F5X3"/>
<dbReference type="Pfam" id="PF02758">
    <property type="entry name" value="PYRIN"/>
    <property type="match status" value="1"/>
</dbReference>
<reference evidence="14 15" key="1">
    <citation type="journal article" date="2024" name="Genome Biol. Evol.">
        <title>Chromosome-level genome assembly of the viviparous eelpout Zoarces viviparus.</title>
        <authorList>
            <person name="Fuhrmann N."/>
            <person name="Brasseur M.V."/>
            <person name="Bakowski C.E."/>
            <person name="Podsiadlowski L."/>
            <person name="Prost S."/>
            <person name="Krehenwinkel H."/>
            <person name="Mayer C."/>
        </authorList>
    </citation>
    <scope>NUCLEOTIDE SEQUENCE [LARGE SCALE GENOMIC DNA]</scope>
    <source>
        <strain evidence="14">NO-MEL_2022_Ind0_liver</strain>
    </source>
</reference>
<dbReference type="InterPro" id="IPR001315">
    <property type="entry name" value="CARD"/>
</dbReference>
<dbReference type="InterPro" id="IPR004020">
    <property type="entry name" value="DAPIN"/>
</dbReference>
<dbReference type="PROSITE" id="PS51830">
    <property type="entry name" value="FIIND"/>
    <property type="match status" value="1"/>
</dbReference>
<evidence type="ECO:0000256" key="2">
    <source>
        <dbReference type="ARBA" id="ARBA00004187"/>
    </source>
</evidence>
<evidence type="ECO:0000259" key="12">
    <source>
        <dbReference type="PROSITE" id="PS50824"/>
    </source>
</evidence>
<proteinExistence type="inferred from homology"/>
<dbReference type="Gene3D" id="1.10.533.10">
    <property type="entry name" value="Death Domain, Fas"/>
    <property type="match status" value="2"/>
</dbReference>
<dbReference type="InterPro" id="IPR032675">
    <property type="entry name" value="LRR_dom_sf"/>
</dbReference>
<keyword evidence="6" id="KW-0433">Leucine-rich repeat</keyword>
<evidence type="ECO:0000256" key="4">
    <source>
        <dbReference type="ARBA" id="ARBA00022490"/>
    </source>
</evidence>
<dbReference type="SMART" id="SM01289">
    <property type="entry name" value="PYRIN"/>
    <property type="match status" value="1"/>
</dbReference>
<evidence type="ECO:0000256" key="7">
    <source>
        <dbReference type="ARBA" id="ARBA00022670"/>
    </source>
</evidence>
<evidence type="ECO:0000259" key="11">
    <source>
        <dbReference type="PROSITE" id="PS50209"/>
    </source>
</evidence>
<dbReference type="Pfam" id="PF13553">
    <property type="entry name" value="FIIND"/>
    <property type="match status" value="1"/>
</dbReference>
<evidence type="ECO:0000256" key="10">
    <source>
        <dbReference type="ARBA" id="ARBA00038296"/>
    </source>
</evidence>
<dbReference type="InterPro" id="IPR029495">
    <property type="entry name" value="NACHT-assoc"/>
</dbReference>
<protein>
    <submittedName>
        <fullName evidence="14">Uncharacterized protein</fullName>
    </submittedName>
</protein>
<dbReference type="PROSITE" id="PS50824">
    <property type="entry name" value="DAPIN"/>
    <property type="match status" value="1"/>
</dbReference>
<feature type="domain" description="CARD" evidence="11">
    <location>
        <begin position="622"/>
        <end position="700"/>
    </location>
</feature>
<keyword evidence="5" id="KW-1210">Necrosis</keyword>
<sequence length="700" mass="78627">METPIVVFKRTLDDLGAEEFQEFKWYLKEEVLEGFPAIPRSRLENADRTDTVDQMVKNYSINTIEVIRIVLKEINRNDLAEKLPKTISEPEEILTECQQKLKSNFQKKFRSVFEGIAKAGKKTLLNEIYTELYITEGGTAEVNDEHEWSALVFILLTSGEDLDVFDLKKYSASEEALLRLLPVVKASNKALLSGCNLSQRSCEALSSVLSSQSSSLKELDLSNNKLKDSGVKLLSAGLGSPHCTLETLSLSCCQISEEGCSSLGSALKSNPSHLRELDLSFNNLKDSGVKVLRGFLESPHCRLETLRVDDKSFTLQKHKQCDDGKLDVKTNVPDKEPPFSFSPEHTADSSYRFRCPGPGVFQCSVTGLVFVMAQEAELLYRTVQWDEGLLQPAGKKAAGPLFDIKSSEDAAVCQLHLPHCETKHALVVDGLLSVVHITDDGMTILEPLEITDTHVVVKVPNLTAFGLVRRFLNIRLPIKGQVLLFLRPPHVKEQILNVFLLQDNIHVLEVAKTQQCAEFIETSSECELDVGKRYRVHCEPEGFHIQPECKLFDSTYGKNFHTTFEVFLTPNTERVTLSVQDEERKAVWKRRVLLEGPRAKIQQRNVLAEDGLPADKKLFSVRVQFIKRVSDSVLNDLMDKLLHHRVITDAEMETAKTKKGAEKARAVIDMARNKGSDASSVLIDALHEVDEWLYGELKFS</sequence>
<dbReference type="PROSITE" id="PS51450">
    <property type="entry name" value="LRR"/>
    <property type="match status" value="1"/>
</dbReference>
<dbReference type="SMART" id="SM00368">
    <property type="entry name" value="LRR_RI"/>
    <property type="match status" value="4"/>
</dbReference>
<evidence type="ECO:0000256" key="1">
    <source>
        <dbReference type="ARBA" id="ARBA00004110"/>
    </source>
</evidence>
<evidence type="ECO:0000256" key="8">
    <source>
        <dbReference type="ARBA" id="ARBA00022737"/>
    </source>
</evidence>
<evidence type="ECO:0000256" key="9">
    <source>
        <dbReference type="ARBA" id="ARBA00023233"/>
    </source>
</evidence>
<organism evidence="14 15">
    <name type="scientific">Zoarces viviparus</name>
    <name type="common">Viviparous eelpout</name>
    <name type="synonym">Blennius viviparus</name>
    <dbReference type="NCBI Taxonomy" id="48416"/>
    <lineage>
        <taxon>Eukaryota</taxon>
        <taxon>Metazoa</taxon>
        <taxon>Chordata</taxon>
        <taxon>Craniata</taxon>
        <taxon>Vertebrata</taxon>
        <taxon>Euteleostomi</taxon>
        <taxon>Actinopterygii</taxon>
        <taxon>Neopterygii</taxon>
        <taxon>Teleostei</taxon>
        <taxon>Neoteleostei</taxon>
        <taxon>Acanthomorphata</taxon>
        <taxon>Eupercaria</taxon>
        <taxon>Perciformes</taxon>
        <taxon>Cottioidei</taxon>
        <taxon>Zoarcales</taxon>
        <taxon>Zoarcidae</taxon>
        <taxon>Zoarcinae</taxon>
        <taxon>Zoarces</taxon>
    </lineage>
</organism>
<comment type="similarity">
    <text evidence="10">Belongs to the NOD1-NOD2 family.</text>
</comment>
<evidence type="ECO:0000313" key="15">
    <source>
        <dbReference type="Proteomes" id="UP001488805"/>
    </source>
</evidence>
<dbReference type="Pfam" id="PF13516">
    <property type="entry name" value="LRR_6"/>
    <property type="match status" value="3"/>
</dbReference>
<dbReference type="Pfam" id="PF14484">
    <property type="entry name" value="FISNA"/>
    <property type="match status" value="1"/>
</dbReference>
<comment type="caution">
    <text evidence="14">The sequence shown here is derived from an EMBL/GenBank/DDBJ whole genome shotgun (WGS) entry which is preliminary data.</text>
</comment>
<dbReference type="InterPro" id="IPR025307">
    <property type="entry name" value="FIIND_dom"/>
</dbReference>
<keyword evidence="4" id="KW-0963">Cytoplasm</keyword>
<accession>A0AAW1F5X3</accession>
<keyword evidence="7" id="KW-0378">Hydrolase</keyword>
<comment type="subcellular location">
    <subcellularLocation>
        <location evidence="2">Basolateral cell membrane</location>
    </subcellularLocation>
    <subcellularLocation>
        <location evidence="3">Cell membrane</location>
        <topology evidence="3">Lipid-anchor</topology>
    </subcellularLocation>
    <subcellularLocation>
        <location evidence="1">Inflammasome</location>
    </subcellularLocation>
</comment>
<dbReference type="InterPro" id="IPR051261">
    <property type="entry name" value="NLR"/>
</dbReference>
<dbReference type="Pfam" id="PF00619">
    <property type="entry name" value="CARD"/>
    <property type="match status" value="1"/>
</dbReference>
<dbReference type="GO" id="GO:0012501">
    <property type="term" value="P:programmed cell death"/>
    <property type="evidence" value="ECO:0007669"/>
    <property type="project" value="UniProtKB-KW"/>
</dbReference>
<dbReference type="PANTHER" id="PTHR24106">
    <property type="entry name" value="NACHT, LRR AND CARD DOMAINS-CONTAINING"/>
    <property type="match status" value="1"/>
</dbReference>
<keyword evidence="7" id="KW-0645">Protease</keyword>
<dbReference type="EMBL" id="JBCEZU010000100">
    <property type="protein sequence ID" value="KAK9529916.1"/>
    <property type="molecule type" value="Genomic_DNA"/>
</dbReference>
<dbReference type="CDD" id="cd08321">
    <property type="entry name" value="Pyrin_ASC-like"/>
    <property type="match status" value="1"/>
</dbReference>
<dbReference type="PROSITE" id="PS50209">
    <property type="entry name" value="CARD"/>
    <property type="match status" value="1"/>
</dbReference>
<feature type="domain" description="Pyrin" evidence="12">
    <location>
        <begin position="1"/>
        <end position="89"/>
    </location>
</feature>
<keyword evidence="15" id="KW-1185">Reference proteome</keyword>
<dbReference type="GO" id="GO:0008233">
    <property type="term" value="F:peptidase activity"/>
    <property type="evidence" value="ECO:0007669"/>
    <property type="project" value="UniProtKB-KW"/>
</dbReference>
<dbReference type="GO" id="GO:0042981">
    <property type="term" value="P:regulation of apoptotic process"/>
    <property type="evidence" value="ECO:0007669"/>
    <property type="project" value="InterPro"/>
</dbReference>
<name>A0AAW1F5X3_ZOAVI</name>
<dbReference type="SUPFAM" id="SSF47986">
    <property type="entry name" value="DEATH domain"/>
    <property type="match status" value="2"/>
</dbReference>
<keyword evidence="8" id="KW-0677">Repeat</keyword>